<sequence>MRNKLLCILLFLLLVFLCCGLSLDFQEFAKRIKNMDNDVLYFKSYDGTSIAYRIVKTDNSKATLIFIHGISVYGKYYLPFAKALADLGIKVYLPDIRGHGRSEGRRGDSPDFKSLSEDMYRFYEIVRMENPGLPVYLGGHSMGAALTLKYFMEYNLNPAGLILISGGLPVEKISTNSNNILKIKNTTKIFQFLSFLFPHFRIISWDLPEGVEDKLLVNNYSLAFFKSAFPDSVKKIWDSLYVPTLVVVGDRDKFYNRDELFKIAEKYKRNNITFVILQETDHFDVLEKSIGKIYHWILGGSKDGRL</sequence>
<evidence type="ECO:0000313" key="2">
    <source>
        <dbReference type="EMBL" id="HFX14060.1"/>
    </source>
</evidence>
<gene>
    <name evidence="2" type="ORF">ENW00_07955</name>
</gene>
<proteinExistence type="predicted"/>
<feature type="domain" description="Serine aminopeptidase S33" evidence="1">
    <location>
        <begin position="59"/>
        <end position="282"/>
    </location>
</feature>
<dbReference type="InterPro" id="IPR022742">
    <property type="entry name" value="Hydrolase_4"/>
</dbReference>
<dbReference type="AlphaFoldDB" id="A0A7C3RKX9"/>
<evidence type="ECO:0000259" key="1">
    <source>
        <dbReference type="Pfam" id="PF12146"/>
    </source>
</evidence>
<name>A0A7C3RKX9_DICTH</name>
<dbReference type="InterPro" id="IPR029058">
    <property type="entry name" value="AB_hydrolase_fold"/>
</dbReference>
<dbReference type="EMBL" id="DTIN01000033">
    <property type="protein sequence ID" value="HFX14060.1"/>
    <property type="molecule type" value="Genomic_DNA"/>
</dbReference>
<dbReference type="Gene3D" id="3.40.50.1820">
    <property type="entry name" value="alpha/beta hydrolase"/>
    <property type="match status" value="1"/>
</dbReference>
<dbReference type="GO" id="GO:0016787">
    <property type="term" value="F:hydrolase activity"/>
    <property type="evidence" value="ECO:0007669"/>
    <property type="project" value="UniProtKB-KW"/>
</dbReference>
<dbReference type="PRINTS" id="PR00111">
    <property type="entry name" value="ABHYDROLASE"/>
</dbReference>
<reference evidence="2" key="1">
    <citation type="journal article" date="2020" name="mSystems">
        <title>Genome- and Community-Level Interaction Insights into Carbon Utilization and Element Cycling Functions of Hydrothermarchaeota in Hydrothermal Sediment.</title>
        <authorList>
            <person name="Zhou Z."/>
            <person name="Liu Y."/>
            <person name="Xu W."/>
            <person name="Pan J."/>
            <person name="Luo Z.H."/>
            <person name="Li M."/>
        </authorList>
    </citation>
    <scope>NUCLEOTIDE SEQUENCE [LARGE SCALE GENOMIC DNA]</scope>
    <source>
        <strain evidence="2">SpSt-81</strain>
    </source>
</reference>
<protein>
    <submittedName>
        <fullName evidence="2">Alpha/beta fold hydrolase</fullName>
    </submittedName>
</protein>
<comment type="caution">
    <text evidence="2">The sequence shown here is derived from an EMBL/GenBank/DDBJ whole genome shotgun (WGS) entry which is preliminary data.</text>
</comment>
<organism evidence="2">
    <name type="scientific">Dictyoglomus thermophilum</name>
    <dbReference type="NCBI Taxonomy" id="14"/>
    <lineage>
        <taxon>Bacteria</taxon>
        <taxon>Pseudomonadati</taxon>
        <taxon>Dictyoglomota</taxon>
        <taxon>Dictyoglomia</taxon>
        <taxon>Dictyoglomales</taxon>
        <taxon>Dictyoglomaceae</taxon>
        <taxon>Dictyoglomus</taxon>
    </lineage>
</organism>
<dbReference type="InterPro" id="IPR051044">
    <property type="entry name" value="MAG_DAG_Lipase"/>
</dbReference>
<dbReference type="PANTHER" id="PTHR11614">
    <property type="entry name" value="PHOSPHOLIPASE-RELATED"/>
    <property type="match status" value="1"/>
</dbReference>
<dbReference type="InterPro" id="IPR000073">
    <property type="entry name" value="AB_hydrolase_1"/>
</dbReference>
<dbReference type="Pfam" id="PF12146">
    <property type="entry name" value="Hydrolase_4"/>
    <property type="match status" value="1"/>
</dbReference>
<accession>A0A7C3RKX9</accession>
<keyword evidence="2" id="KW-0378">Hydrolase</keyword>
<dbReference type="SUPFAM" id="SSF53474">
    <property type="entry name" value="alpha/beta-Hydrolases"/>
    <property type="match status" value="1"/>
</dbReference>